<reference evidence="1 2" key="1">
    <citation type="submission" date="2016-09" db="EMBL/GenBank/DDBJ databases">
        <title>Extensive genetic diversity and differential bi-allelic expression allows diatom success in the polar Southern Ocean.</title>
        <authorList>
            <consortium name="DOE Joint Genome Institute"/>
            <person name="Mock T."/>
            <person name="Otillar R.P."/>
            <person name="Strauss J."/>
            <person name="Dupont C."/>
            <person name="Frickenhaus S."/>
            <person name="Maumus F."/>
            <person name="Mcmullan M."/>
            <person name="Sanges R."/>
            <person name="Schmutz J."/>
            <person name="Toseland A."/>
            <person name="Valas R."/>
            <person name="Veluchamy A."/>
            <person name="Ward B.J."/>
            <person name="Allen A."/>
            <person name="Barry K."/>
            <person name="Falciatore A."/>
            <person name="Ferrante M."/>
            <person name="Fortunato A.E."/>
            <person name="Gloeckner G."/>
            <person name="Gruber A."/>
            <person name="Hipkin R."/>
            <person name="Janech M."/>
            <person name="Kroth P."/>
            <person name="Leese F."/>
            <person name="Lindquist E."/>
            <person name="Lyon B.R."/>
            <person name="Martin J."/>
            <person name="Mayer C."/>
            <person name="Parker M."/>
            <person name="Quesneville H."/>
            <person name="Raymond J."/>
            <person name="Uhlig C."/>
            <person name="Valentin K.U."/>
            <person name="Worden A.Z."/>
            <person name="Armbrust E.V."/>
            <person name="Bowler C."/>
            <person name="Green B."/>
            <person name="Moulton V."/>
            <person name="Van Oosterhout C."/>
            <person name="Grigoriev I."/>
        </authorList>
    </citation>
    <scope>NUCLEOTIDE SEQUENCE [LARGE SCALE GENOMIC DNA]</scope>
    <source>
        <strain evidence="1 2">CCMP1102</strain>
    </source>
</reference>
<accession>A0A1E7FC56</accession>
<proteinExistence type="predicted"/>
<sequence>MKCSNANKLYRSSSNVYNHEDAIRKKGSSETEVKNAIKKFHEQFPVKQSVYIHVLELYRQQKGRCAISGLIMKLREEPDGNWYQVSIDAISPKKLHVKDNLQLVCRFLNCTNMEKSKSKYDANDTSGGWTTQSLYRYIGYSDN</sequence>
<dbReference type="InParanoid" id="A0A1E7FC56"/>
<evidence type="ECO:0000313" key="1">
    <source>
        <dbReference type="EMBL" id="OEU15768.1"/>
    </source>
</evidence>
<organism evidence="1 2">
    <name type="scientific">Fragilariopsis cylindrus CCMP1102</name>
    <dbReference type="NCBI Taxonomy" id="635003"/>
    <lineage>
        <taxon>Eukaryota</taxon>
        <taxon>Sar</taxon>
        <taxon>Stramenopiles</taxon>
        <taxon>Ochrophyta</taxon>
        <taxon>Bacillariophyta</taxon>
        <taxon>Bacillariophyceae</taxon>
        <taxon>Bacillariophycidae</taxon>
        <taxon>Bacillariales</taxon>
        <taxon>Bacillariaceae</taxon>
        <taxon>Fragilariopsis</taxon>
    </lineage>
</organism>
<evidence type="ECO:0000313" key="2">
    <source>
        <dbReference type="Proteomes" id="UP000095751"/>
    </source>
</evidence>
<dbReference type="Gene3D" id="3.30.40.220">
    <property type="match status" value="1"/>
</dbReference>
<dbReference type="EMBL" id="KV784359">
    <property type="protein sequence ID" value="OEU15768.1"/>
    <property type="molecule type" value="Genomic_DNA"/>
</dbReference>
<keyword evidence="2" id="KW-1185">Reference proteome</keyword>
<gene>
    <name evidence="1" type="ORF">FRACYDRAFT_226327</name>
</gene>
<dbReference type="Proteomes" id="UP000095751">
    <property type="component" value="Unassembled WGS sequence"/>
</dbReference>
<protein>
    <submittedName>
        <fullName evidence="1">Uncharacterized protein</fullName>
    </submittedName>
</protein>
<dbReference type="AlphaFoldDB" id="A0A1E7FC56"/>
<name>A0A1E7FC56_9STRA</name>
<dbReference type="KEGG" id="fcy:FRACYDRAFT_226327"/>